<reference evidence="2 3" key="1">
    <citation type="submission" date="2016-04" db="EMBL/GenBank/DDBJ databases">
        <title>A degradative enzymes factory behind the ericoid mycorrhizal symbiosis.</title>
        <authorList>
            <consortium name="DOE Joint Genome Institute"/>
            <person name="Martino E."/>
            <person name="Morin E."/>
            <person name="Grelet G."/>
            <person name="Kuo A."/>
            <person name="Kohler A."/>
            <person name="Daghino S."/>
            <person name="Barry K."/>
            <person name="Choi C."/>
            <person name="Cichocki N."/>
            <person name="Clum A."/>
            <person name="Copeland A."/>
            <person name="Hainaut M."/>
            <person name="Haridas S."/>
            <person name="Labutti K."/>
            <person name="Lindquist E."/>
            <person name="Lipzen A."/>
            <person name="Khouja H.-R."/>
            <person name="Murat C."/>
            <person name="Ohm R."/>
            <person name="Olson A."/>
            <person name="Spatafora J."/>
            <person name="Veneault-Fourrey C."/>
            <person name="Henrissat B."/>
            <person name="Grigoriev I."/>
            <person name="Martin F."/>
            <person name="Perotto S."/>
        </authorList>
    </citation>
    <scope>NUCLEOTIDE SEQUENCE [LARGE SCALE GENOMIC DNA]</scope>
    <source>
        <strain evidence="2 3">E</strain>
    </source>
</reference>
<dbReference type="GO" id="GO:0004371">
    <property type="term" value="F:glycerone kinase activity"/>
    <property type="evidence" value="ECO:0007669"/>
    <property type="project" value="InterPro"/>
</dbReference>
<dbReference type="FunFam" id="3.40.50.10440:FF:000001">
    <property type="entry name" value="Dihydroxyacetone kinase, DhaK subunit"/>
    <property type="match status" value="1"/>
</dbReference>
<evidence type="ECO:0000313" key="2">
    <source>
        <dbReference type="EMBL" id="PMD50369.1"/>
    </source>
</evidence>
<dbReference type="InParanoid" id="A0A2J6SHY6"/>
<dbReference type="Pfam" id="PF02733">
    <property type="entry name" value="Dak1"/>
    <property type="match status" value="1"/>
</dbReference>
<dbReference type="InterPro" id="IPR004006">
    <property type="entry name" value="DhaK_dom"/>
</dbReference>
<name>A0A2J6SHY6_9HELO</name>
<dbReference type="PROSITE" id="PS51481">
    <property type="entry name" value="DHAK"/>
    <property type="match status" value="1"/>
</dbReference>
<organism evidence="2 3">
    <name type="scientific">Hyaloscypha bicolor E</name>
    <dbReference type="NCBI Taxonomy" id="1095630"/>
    <lineage>
        <taxon>Eukaryota</taxon>
        <taxon>Fungi</taxon>
        <taxon>Dikarya</taxon>
        <taxon>Ascomycota</taxon>
        <taxon>Pezizomycotina</taxon>
        <taxon>Leotiomycetes</taxon>
        <taxon>Helotiales</taxon>
        <taxon>Hyaloscyphaceae</taxon>
        <taxon>Hyaloscypha</taxon>
        <taxon>Hyaloscypha bicolor</taxon>
    </lineage>
</organism>
<evidence type="ECO:0000259" key="1">
    <source>
        <dbReference type="PROSITE" id="PS51481"/>
    </source>
</evidence>
<dbReference type="Gene3D" id="3.40.50.10440">
    <property type="entry name" value="Dihydroxyacetone kinase, domain 1"/>
    <property type="match status" value="1"/>
</dbReference>
<dbReference type="STRING" id="1095630.A0A2J6SHY6"/>
<dbReference type="SUPFAM" id="SSF82549">
    <property type="entry name" value="DAK1/DegV-like"/>
    <property type="match status" value="1"/>
</dbReference>
<dbReference type="PANTHER" id="PTHR28629">
    <property type="entry name" value="TRIOKINASE/FMN CYCLASE"/>
    <property type="match status" value="1"/>
</dbReference>
<keyword evidence="3" id="KW-1185">Reference proteome</keyword>
<dbReference type="EMBL" id="KZ613913">
    <property type="protein sequence ID" value="PMD50369.1"/>
    <property type="molecule type" value="Genomic_DNA"/>
</dbReference>
<dbReference type="Proteomes" id="UP000235371">
    <property type="component" value="Unassembled WGS sequence"/>
</dbReference>
<feature type="domain" description="DhaK" evidence="1">
    <location>
        <begin position="20"/>
        <end position="369"/>
    </location>
</feature>
<gene>
    <name evidence="2" type="ORF">K444DRAFT_547673</name>
</gene>
<protein>
    <submittedName>
        <fullName evidence="2">DAK1/DegV-like protein</fullName>
    </submittedName>
</protein>
<proteinExistence type="predicted"/>
<dbReference type="OrthoDB" id="1724672at2759"/>
<evidence type="ECO:0000313" key="3">
    <source>
        <dbReference type="Proteomes" id="UP000235371"/>
    </source>
</evidence>
<dbReference type="Gene3D" id="3.30.1180.20">
    <property type="entry name" value="Dihydroxyacetone kinase, domain 2"/>
    <property type="match status" value="1"/>
</dbReference>
<dbReference type="GO" id="GO:0005829">
    <property type="term" value="C:cytosol"/>
    <property type="evidence" value="ECO:0007669"/>
    <property type="project" value="TreeGrafter"/>
</dbReference>
<dbReference type="PANTHER" id="PTHR28629:SF4">
    <property type="entry name" value="TRIOKINASE_FMN CYCLASE"/>
    <property type="match status" value="1"/>
</dbReference>
<dbReference type="RefSeq" id="XP_024727273.1">
    <property type="nucleotide sequence ID" value="XM_024876321.1"/>
</dbReference>
<dbReference type="InterPro" id="IPR050861">
    <property type="entry name" value="Dihydroxyacetone_Kinase"/>
</dbReference>
<dbReference type="AlphaFoldDB" id="A0A2J6SHY6"/>
<sequence length="371" mass="39437">MVADTLTKQPARETFHFINDPGDAINEAAIGLTEHNPNLSYSPTHKIVYRSDLDAFRQDHVTTIGFAGGGHEPMFAGFVGPSFLSCSVSGNMFASPTAAQIFAAIQLCQPPNAPSKGTLVVCGNYTGDILNAGLAITRATAAGYKVRFIPIGDDVAVGKKKGGKVGRRGLSGHVVGLKIACALANQGESLERVGDVMEYIAANSGTIAVAFDRVALPNNVITEIQILPPATIELGLGCHGEPGLRSISPVPSPESLTQEMINLLTDTSDPDRGFIPFPKNGKSEAVLLVNSSGSTSDEVLARFAELAIEELESRGITVRRLTLGPMVTSLKQSGFGFTVWRLPGFEEKGVLSRDEALTCWDRKAETAAWRQ</sequence>
<dbReference type="GO" id="GO:0019563">
    <property type="term" value="P:glycerol catabolic process"/>
    <property type="evidence" value="ECO:0007669"/>
    <property type="project" value="TreeGrafter"/>
</dbReference>
<dbReference type="GeneID" id="36584400"/>
<accession>A0A2J6SHY6</accession>